<reference evidence="2 3" key="1">
    <citation type="submission" date="2015-07" db="EMBL/GenBank/DDBJ databases">
        <title>Genome sequence of Leptolinea tardivitalis DSM 16556.</title>
        <authorList>
            <person name="Hemp J."/>
            <person name="Ward L.M."/>
            <person name="Pace L.A."/>
            <person name="Fischer W.W."/>
        </authorList>
    </citation>
    <scope>NUCLEOTIDE SEQUENCE [LARGE SCALE GENOMIC DNA]</scope>
    <source>
        <strain evidence="2 3">YMTK-2</strain>
    </source>
</reference>
<feature type="transmembrane region" description="Helical" evidence="1">
    <location>
        <begin position="167"/>
        <end position="185"/>
    </location>
</feature>
<dbReference type="InterPro" id="IPR011737">
    <property type="entry name" value="CHP02206_TP0381"/>
</dbReference>
<organism evidence="2 3">
    <name type="scientific">Leptolinea tardivitalis</name>
    <dbReference type="NCBI Taxonomy" id="229920"/>
    <lineage>
        <taxon>Bacteria</taxon>
        <taxon>Bacillati</taxon>
        <taxon>Chloroflexota</taxon>
        <taxon>Anaerolineae</taxon>
        <taxon>Anaerolineales</taxon>
        <taxon>Anaerolineaceae</taxon>
        <taxon>Leptolinea</taxon>
    </lineage>
</organism>
<feature type="transmembrane region" description="Helical" evidence="1">
    <location>
        <begin position="108"/>
        <end position="125"/>
    </location>
</feature>
<protein>
    <recommendedName>
        <fullName evidence="4">TIGR02206 family membrane protein</fullName>
    </recommendedName>
</protein>
<evidence type="ECO:0000313" key="2">
    <source>
        <dbReference type="EMBL" id="KPL70188.1"/>
    </source>
</evidence>
<comment type="caution">
    <text evidence="2">The sequence shown here is derived from an EMBL/GenBank/DDBJ whole genome shotgun (WGS) entry which is preliminary data.</text>
</comment>
<dbReference type="EMBL" id="LGCK01000014">
    <property type="protein sequence ID" value="KPL70188.1"/>
    <property type="molecule type" value="Genomic_DNA"/>
</dbReference>
<dbReference type="STRING" id="229920.ADM99_13410"/>
<dbReference type="OrthoDB" id="9813172at2"/>
<feature type="transmembrane region" description="Helical" evidence="1">
    <location>
        <begin position="83"/>
        <end position="101"/>
    </location>
</feature>
<evidence type="ECO:0008006" key="4">
    <source>
        <dbReference type="Google" id="ProtNLM"/>
    </source>
</evidence>
<dbReference type="Proteomes" id="UP000050430">
    <property type="component" value="Unassembled WGS sequence"/>
</dbReference>
<proteinExistence type="predicted"/>
<feature type="transmembrane region" description="Helical" evidence="1">
    <location>
        <begin position="214"/>
        <end position="235"/>
    </location>
</feature>
<name>A0A0P6WW27_9CHLR</name>
<dbReference type="RefSeq" id="WP_062422037.1">
    <property type="nucleotide sequence ID" value="NZ_BBYA01000010.1"/>
</dbReference>
<keyword evidence="1" id="KW-0812">Transmembrane</keyword>
<feature type="transmembrane region" description="Helical" evidence="1">
    <location>
        <begin position="23"/>
        <end position="43"/>
    </location>
</feature>
<evidence type="ECO:0000313" key="3">
    <source>
        <dbReference type="Proteomes" id="UP000050430"/>
    </source>
</evidence>
<gene>
    <name evidence="2" type="ORF">ADM99_13410</name>
</gene>
<feature type="transmembrane region" description="Helical" evidence="1">
    <location>
        <begin position="55"/>
        <end position="77"/>
    </location>
</feature>
<sequence>MISEYFSKDYTGGAFVLFGRDHFMALMVVVLICLGICLFRTHWKSETSKRFTRWGLLALIYGCEGSWQIWMAAIGSWTIQGMLPLWLCSVTSWTMPLLLVFRSRRYYQWAYFMGIMGAAMALLTPDLMQYGFPHFRFLEFFALHGAIIIAVVYMTAVEGFRPTWKSLGWIFIVMNVYWIFCGWVNRQIGSNYLYTQGKLPTPSLLDYLGPYPLYLIWMEVIGLLLCGVLYLPFAIHYGHSNIQKS</sequence>
<dbReference type="AlphaFoldDB" id="A0A0P6WW27"/>
<evidence type="ECO:0000256" key="1">
    <source>
        <dbReference type="SAM" id="Phobius"/>
    </source>
</evidence>
<dbReference type="Pfam" id="PF14808">
    <property type="entry name" value="TMEM164"/>
    <property type="match status" value="1"/>
</dbReference>
<accession>A0A0P6WW27</accession>
<keyword evidence="3" id="KW-1185">Reference proteome</keyword>
<feature type="transmembrane region" description="Helical" evidence="1">
    <location>
        <begin position="137"/>
        <end position="155"/>
    </location>
</feature>
<dbReference type="NCBIfam" id="TIGR02206">
    <property type="entry name" value="intg_mem_TP0381"/>
    <property type="match status" value="1"/>
</dbReference>
<keyword evidence="1" id="KW-1133">Transmembrane helix</keyword>
<keyword evidence="1" id="KW-0472">Membrane</keyword>